<proteinExistence type="predicted"/>
<dbReference type="Proteomes" id="UP000004994">
    <property type="component" value="Chromosome 3"/>
</dbReference>
<dbReference type="STRING" id="4081.A0A3Q7FPE4"/>
<organism evidence="1">
    <name type="scientific">Solanum lycopersicum</name>
    <name type="common">Tomato</name>
    <name type="synonym">Lycopersicon esculentum</name>
    <dbReference type="NCBI Taxonomy" id="4081"/>
    <lineage>
        <taxon>Eukaryota</taxon>
        <taxon>Viridiplantae</taxon>
        <taxon>Streptophyta</taxon>
        <taxon>Embryophyta</taxon>
        <taxon>Tracheophyta</taxon>
        <taxon>Spermatophyta</taxon>
        <taxon>Magnoliopsida</taxon>
        <taxon>eudicotyledons</taxon>
        <taxon>Gunneridae</taxon>
        <taxon>Pentapetalae</taxon>
        <taxon>asterids</taxon>
        <taxon>lamiids</taxon>
        <taxon>Solanales</taxon>
        <taxon>Solanaceae</taxon>
        <taxon>Solanoideae</taxon>
        <taxon>Solaneae</taxon>
        <taxon>Solanum</taxon>
        <taxon>Solanum subgen. Lycopersicon</taxon>
    </lineage>
</organism>
<reference evidence="1" key="1">
    <citation type="journal article" date="2012" name="Nature">
        <title>The tomato genome sequence provides insights into fleshy fruit evolution.</title>
        <authorList>
            <consortium name="Tomato Genome Consortium"/>
        </authorList>
    </citation>
    <scope>NUCLEOTIDE SEQUENCE [LARGE SCALE GENOMIC DNA]</scope>
    <source>
        <strain evidence="1">cv. Heinz 1706</strain>
    </source>
</reference>
<name>A0A3Q7FPE4_SOLLC</name>
<evidence type="ECO:0000313" key="1">
    <source>
        <dbReference type="EnsemblPlants" id="Solyc03g095730.3.1"/>
    </source>
</evidence>
<accession>A0A3Q7FPE4</accession>
<protein>
    <submittedName>
        <fullName evidence="1">Uncharacterized protein</fullName>
    </submittedName>
</protein>
<reference evidence="1" key="2">
    <citation type="submission" date="2019-01" db="UniProtKB">
        <authorList>
            <consortium name="EnsemblPlants"/>
        </authorList>
    </citation>
    <scope>IDENTIFICATION</scope>
    <source>
        <strain evidence="1">cv. Heinz 1706</strain>
    </source>
</reference>
<dbReference type="AlphaFoldDB" id="A0A3Q7FPE4"/>
<dbReference type="Gramene" id="Solyc03g095730.3.1">
    <property type="protein sequence ID" value="Solyc03g095730.3.1"/>
    <property type="gene ID" value="Solyc03g095730.3"/>
</dbReference>
<keyword evidence="2" id="KW-1185">Reference proteome</keyword>
<dbReference type="EnsemblPlants" id="Solyc03g095730.3.1">
    <property type="protein sequence ID" value="Solyc03g095730.3.1"/>
    <property type="gene ID" value="Solyc03g095730.3"/>
</dbReference>
<sequence length="106" mass="12079">LITLQKQSLGLPTPKMTTAAGNGLFKFLSPKRRPQSTDIQAAAGWGVAAVTGALWVIQKTIKMDKEKDRNNTQLFALAKYRFTFFDPCNPWDFLRKTFIEKQEEEK</sequence>
<dbReference type="InParanoid" id="A0A3Q7FPE4"/>
<evidence type="ECO:0000313" key="2">
    <source>
        <dbReference type="Proteomes" id="UP000004994"/>
    </source>
</evidence>